<keyword evidence="4" id="KW-0547">Nucleotide-binding</keyword>
<evidence type="ECO:0000259" key="3">
    <source>
        <dbReference type="Pfam" id="PF13581"/>
    </source>
</evidence>
<keyword evidence="1" id="KW-0723">Serine/threonine-protein kinase</keyword>
<dbReference type="GO" id="GO:0004674">
    <property type="term" value="F:protein serine/threonine kinase activity"/>
    <property type="evidence" value="ECO:0007669"/>
    <property type="project" value="UniProtKB-KW"/>
</dbReference>
<dbReference type="InterPro" id="IPR036890">
    <property type="entry name" value="HATPase_C_sf"/>
</dbReference>
<accession>A0ABD5EUC2</accession>
<dbReference type="EMBL" id="JAVRES010000016">
    <property type="protein sequence ID" value="MDT0438331.1"/>
    <property type="molecule type" value="Genomic_DNA"/>
</dbReference>
<dbReference type="RefSeq" id="WP_093835408.1">
    <property type="nucleotide sequence ID" value="NZ_JAVRES010000016.1"/>
</dbReference>
<name>A0ABD5EUC2_9ACTN</name>
<reference evidence="5" key="1">
    <citation type="submission" date="2023-07" db="EMBL/GenBank/DDBJ databases">
        <title>30 novel species of actinomycetes from the DSMZ collection.</title>
        <authorList>
            <person name="Nouioui I."/>
        </authorList>
    </citation>
    <scope>NUCLEOTIDE SEQUENCE [LARGE SCALE GENOMIC DNA]</scope>
    <source>
        <strain evidence="5">DSM 41981</strain>
    </source>
</reference>
<feature type="domain" description="Histidine kinase/HSP90-like ATPase" evidence="3">
    <location>
        <begin position="48"/>
        <end position="149"/>
    </location>
</feature>
<dbReference type="SUPFAM" id="SSF55874">
    <property type="entry name" value="ATPase domain of HSP90 chaperone/DNA topoisomerase II/histidine kinase"/>
    <property type="match status" value="1"/>
</dbReference>
<keyword evidence="1" id="KW-0808">Transferase</keyword>
<dbReference type="PANTHER" id="PTHR35526:SF3">
    <property type="entry name" value="ANTI-SIGMA-F FACTOR RSBW"/>
    <property type="match status" value="1"/>
</dbReference>
<comment type="caution">
    <text evidence="4">The sequence shown here is derived from an EMBL/GenBank/DDBJ whole genome shotgun (WGS) entry which is preliminary data.</text>
</comment>
<keyword evidence="4" id="KW-0067">ATP-binding</keyword>
<evidence type="ECO:0000313" key="4">
    <source>
        <dbReference type="EMBL" id="MDT0438331.1"/>
    </source>
</evidence>
<keyword evidence="5" id="KW-1185">Reference proteome</keyword>
<dbReference type="CDD" id="cd16936">
    <property type="entry name" value="HATPase_RsbW-like"/>
    <property type="match status" value="1"/>
</dbReference>
<feature type="compositionally biased region" description="Polar residues" evidence="2">
    <location>
        <begin position="1"/>
        <end position="22"/>
    </location>
</feature>
<keyword evidence="1" id="KW-0418">Kinase</keyword>
<dbReference type="InterPro" id="IPR050267">
    <property type="entry name" value="Anti-sigma-factor_SerPK"/>
</dbReference>
<evidence type="ECO:0000313" key="5">
    <source>
        <dbReference type="Proteomes" id="UP001183535"/>
    </source>
</evidence>
<organism evidence="4 5">
    <name type="scientific">Streptomyces doudnae</name>
    <dbReference type="NCBI Taxonomy" id="3075536"/>
    <lineage>
        <taxon>Bacteria</taxon>
        <taxon>Bacillati</taxon>
        <taxon>Actinomycetota</taxon>
        <taxon>Actinomycetes</taxon>
        <taxon>Kitasatosporales</taxon>
        <taxon>Streptomycetaceae</taxon>
        <taxon>Streptomyces</taxon>
    </lineage>
</organism>
<dbReference type="AlphaFoldDB" id="A0ABD5EUC2"/>
<dbReference type="PANTHER" id="PTHR35526">
    <property type="entry name" value="ANTI-SIGMA-F FACTOR RSBW-RELATED"/>
    <property type="match status" value="1"/>
</dbReference>
<evidence type="ECO:0000256" key="2">
    <source>
        <dbReference type="SAM" id="MobiDB-lite"/>
    </source>
</evidence>
<dbReference type="Proteomes" id="UP001183535">
    <property type="component" value="Unassembled WGS sequence"/>
</dbReference>
<dbReference type="InterPro" id="IPR003594">
    <property type="entry name" value="HATPase_dom"/>
</dbReference>
<dbReference type="Pfam" id="PF13581">
    <property type="entry name" value="HATPase_c_2"/>
    <property type="match status" value="1"/>
</dbReference>
<evidence type="ECO:0000256" key="1">
    <source>
        <dbReference type="ARBA" id="ARBA00022527"/>
    </source>
</evidence>
<dbReference type="Gene3D" id="3.30.565.10">
    <property type="entry name" value="Histidine kinase-like ATPase, C-terminal domain"/>
    <property type="match status" value="1"/>
</dbReference>
<feature type="region of interest" description="Disordered" evidence="2">
    <location>
        <begin position="1"/>
        <end position="49"/>
    </location>
</feature>
<sequence length="179" mass="18686">MAASSFPTPGSPTTAGQQSTASFPGARPVALAGDHASAPSGPGHPFDLPAVPASVATVRNAAGDLMRNEDVDRGAWDDVLLVVSELATNALQHCSGERIAGRLALSGDVLRCEVEEHGVGLGLPEARRAEHEDENGRGLFLVDALSLAWGVSPILHGEGQTVWAELRAPRLRRGGHAHW</sequence>
<dbReference type="GO" id="GO:0005524">
    <property type="term" value="F:ATP binding"/>
    <property type="evidence" value="ECO:0007669"/>
    <property type="project" value="UniProtKB-KW"/>
</dbReference>
<proteinExistence type="predicted"/>
<gene>
    <name evidence="4" type="ORF">RM877_26965</name>
</gene>
<protein>
    <submittedName>
        <fullName evidence="4">ATP-binding protein</fullName>
    </submittedName>
</protein>